<evidence type="ECO:0000256" key="6">
    <source>
        <dbReference type="SAM" id="Phobius"/>
    </source>
</evidence>
<feature type="transmembrane region" description="Helical" evidence="6">
    <location>
        <begin position="6"/>
        <end position="32"/>
    </location>
</feature>
<reference evidence="8" key="1">
    <citation type="submission" date="2022-01" db="EMBL/GenBank/DDBJ databases">
        <authorList>
            <person name="Braso-Vives M."/>
        </authorList>
    </citation>
    <scope>NUCLEOTIDE SEQUENCE</scope>
</reference>
<name>A0A8K0EY82_BRALA</name>
<feature type="transmembrane region" description="Helical" evidence="6">
    <location>
        <begin position="89"/>
        <end position="107"/>
    </location>
</feature>
<dbReference type="EMBL" id="OV696691">
    <property type="protein sequence ID" value="CAH1267570.1"/>
    <property type="molecule type" value="Genomic_DNA"/>
</dbReference>
<evidence type="ECO:0000313" key="9">
    <source>
        <dbReference type="Proteomes" id="UP000838412"/>
    </source>
</evidence>
<evidence type="ECO:0000256" key="3">
    <source>
        <dbReference type="ARBA" id="ARBA00022989"/>
    </source>
</evidence>
<gene>
    <name evidence="8" type="primary">TMEM56</name>
    <name evidence="8" type="ORF">BLAG_LOCUS20872</name>
</gene>
<protein>
    <submittedName>
        <fullName evidence="8">TMEM56 protein</fullName>
    </submittedName>
</protein>
<proteinExistence type="predicted"/>
<dbReference type="PROSITE" id="PS50922">
    <property type="entry name" value="TLC"/>
    <property type="match status" value="1"/>
</dbReference>
<evidence type="ECO:0000256" key="1">
    <source>
        <dbReference type="ARBA" id="ARBA00004141"/>
    </source>
</evidence>
<keyword evidence="4 5" id="KW-0472">Membrane</keyword>
<evidence type="ECO:0000259" key="7">
    <source>
        <dbReference type="PROSITE" id="PS50922"/>
    </source>
</evidence>
<sequence>MSFETLLVVTAASSCATWMAVFALSPALFTWLSLSYRSLPNGRQRLVDNHFKTVVHGTFVAALAWYAYTCTEIPPEGVWLNAPLVRFESAIYFGYLLSDLIQTAMYPHVSNIEFVSHHVLSLYSSFIAASYPAMPYYANICHMMQLSNPSGFFRVILEELGFKDSKYYVWNGITLLVTCFISRILVTSIATINLAKIVLFQDALSQLPFHVSSCYIFGSLFFNTMNYYWFGLICKGFVDYFWGKETKQKL</sequence>
<keyword evidence="3 6" id="KW-1133">Transmembrane helix</keyword>
<feature type="transmembrane region" description="Helical" evidence="6">
    <location>
        <begin position="119"/>
        <end position="138"/>
    </location>
</feature>
<dbReference type="PANTHER" id="PTHR13439">
    <property type="entry name" value="CT120 PROTEIN"/>
    <property type="match status" value="1"/>
</dbReference>
<dbReference type="GO" id="GO:0005783">
    <property type="term" value="C:endoplasmic reticulum"/>
    <property type="evidence" value="ECO:0007669"/>
    <property type="project" value="TreeGrafter"/>
</dbReference>
<dbReference type="PANTHER" id="PTHR13439:SF0">
    <property type="entry name" value="TOPOISOMERASE I DAMAGE AFFECTED PROTEIN 4"/>
    <property type="match status" value="1"/>
</dbReference>
<evidence type="ECO:0000256" key="5">
    <source>
        <dbReference type="PROSITE-ProRule" id="PRU00205"/>
    </source>
</evidence>
<dbReference type="GO" id="GO:0055088">
    <property type="term" value="P:lipid homeostasis"/>
    <property type="evidence" value="ECO:0007669"/>
    <property type="project" value="TreeGrafter"/>
</dbReference>
<organism evidence="8 9">
    <name type="scientific">Branchiostoma lanceolatum</name>
    <name type="common">Common lancelet</name>
    <name type="synonym">Amphioxus lanceolatum</name>
    <dbReference type="NCBI Taxonomy" id="7740"/>
    <lineage>
        <taxon>Eukaryota</taxon>
        <taxon>Metazoa</taxon>
        <taxon>Chordata</taxon>
        <taxon>Cephalochordata</taxon>
        <taxon>Leptocardii</taxon>
        <taxon>Amphioxiformes</taxon>
        <taxon>Branchiostomatidae</taxon>
        <taxon>Branchiostoma</taxon>
    </lineage>
</organism>
<dbReference type="InterPro" id="IPR006634">
    <property type="entry name" value="TLC-dom"/>
</dbReference>
<dbReference type="AlphaFoldDB" id="A0A8K0EY82"/>
<evidence type="ECO:0000256" key="4">
    <source>
        <dbReference type="ARBA" id="ARBA00023136"/>
    </source>
</evidence>
<feature type="transmembrane region" description="Helical" evidence="6">
    <location>
        <begin position="53"/>
        <end position="69"/>
    </location>
</feature>
<dbReference type="OrthoDB" id="10266980at2759"/>
<keyword evidence="9" id="KW-1185">Reference proteome</keyword>
<dbReference type="SMART" id="SM00724">
    <property type="entry name" value="TLC"/>
    <property type="match status" value="1"/>
</dbReference>
<feature type="transmembrane region" description="Helical" evidence="6">
    <location>
        <begin position="167"/>
        <end position="186"/>
    </location>
</feature>
<dbReference type="Pfam" id="PF03798">
    <property type="entry name" value="TRAM_LAG1_CLN8"/>
    <property type="match status" value="1"/>
</dbReference>
<accession>A0A8K0EY82</accession>
<evidence type="ECO:0000256" key="2">
    <source>
        <dbReference type="ARBA" id="ARBA00022692"/>
    </source>
</evidence>
<feature type="domain" description="TLC" evidence="7">
    <location>
        <begin position="42"/>
        <end position="242"/>
    </location>
</feature>
<comment type="subcellular location">
    <subcellularLocation>
        <location evidence="1">Membrane</location>
        <topology evidence="1">Multi-pass membrane protein</topology>
    </subcellularLocation>
</comment>
<dbReference type="Proteomes" id="UP000838412">
    <property type="component" value="Chromosome 6"/>
</dbReference>
<dbReference type="GO" id="GO:0016020">
    <property type="term" value="C:membrane"/>
    <property type="evidence" value="ECO:0007669"/>
    <property type="project" value="UniProtKB-SubCell"/>
</dbReference>
<keyword evidence="2 5" id="KW-0812">Transmembrane</keyword>
<dbReference type="InterPro" id="IPR050846">
    <property type="entry name" value="TLCD"/>
</dbReference>
<evidence type="ECO:0000313" key="8">
    <source>
        <dbReference type="EMBL" id="CAH1267570.1"/>
    </source>
</evidence>